<dbReference type="VEuPathDB" id="FungiDB:PMAA_020540"/>
<name>B6Q3X0_TALMQ</name>
<organism evidence="1 2">
    <name type="scientific">Talaromyces marneffei (strain ATCC 18224 / CBS 334.59 / QM 7333)</name>
    <name type="common">Penicillium marneffei</name>
    <dbReference type="NCBI Taxonomy" id="441960"/>
    <lineage>
        <taxon>Eukaryota</taxon>
        <taxon>Fungi</taxon>
        <taxon>Dikarya</taxon>
        <taxon>Ascomycota</taxon>
        <taxon>Pezizomycotina</taxon>
        <taxon>Eurotiomycetes</taxon>
        <taxon>Eurotiomycetidae</taxon>
        <taxon>Eurotiales</taxon>
        <taxon>Trichocomaceae</taxon>
        <taxon>Talaromyces</taxon>
        <taxon>Talaromyces sect. Talaromyces</taxon>
    </lineage>
</organism>
<gene>
    <name evidence="1" type="ORF">PMAA_020540</name>
</gene>
<proteinExistence type="predicted"/>
<dbReference type="Proteomes" id="UP000001294">
    <property type="component" value="Unassembled WGS sequence"/>
</dbReference>
<dbReference type="AlphaFoldDB" id="B6Q3X0"/>
<dbReference type="HOGENOM" id="CLU_2831958_0_0_1"/>
<keyword evidence="2" id="KW-1185">Reference proteome</keyword>
<dbReference type="EMBL" id="DS995899">
    <property type="protein sequence ID" value="EEA27163.1"/>
    <property type="molecule type" value="Genomic_DNA"/>
</dbReference>
<evidence type="ECO:0000313" key="2">
    <source>
        <dbReference type="Proteomes" id="UP000001294"/>
    </source>
</evidence>
<reference evidence="2" key="1">
    <citation type="journal article" date="2015" name="Genome Announc.">
        <title>Genome sequence of the AIDS-associated pathogen Penicillium marneffei (ATCC18224) and its near taxonomic relative Talaromyces stipitatus (ATCC10500).</title>
        <authorList>
            <person name="Nierman W.C."/>
            <person name="Fedorova-Abrams N.D."/>
            <person name="Andrianopoulos A."/>
        </authorList>
    </citation>
    <scope>NUCLEOTIDE SEQUENCE [LARGE SCALE GENOMIC DNA]</scope>
    <source>
        <strain evidence="2">ATCC 18224 / CBS 334.59 / QM 7333</strain>
    </source>
</reference>
<protein>
    <submittedName>
        <fullName evidence="1">Uncharacterized protein</fullName>
    </submittedName>
</protein>
<sequence length="66" mass="7346">MVEIVELVMEVVAGEGDAELVTEDKVDELVNELVVELFVELVVVIELPIVVKIEMVPSREKVPFPV</sequence>
<evidence type="ECO:0000313" key="1">
    <source>
        <dbReference type="EMBL" id="EEA27163.1"/>
    </source>
</evidence>
<accession>B6Q3X0</accession>